<dbReference type="Pfam" id="PF00588">
    <property type="entry name" value="SpoU_methylase"/>
    <property type="match status" value="1"/>
</dbReference>
<gene>
    <name evidence="4" type="ORF">PGLA1383_LOCUS49894</name>
</gene>
<evidence type="ECO:0000256" key="2">
    <source>
        <dbReference type="ARBA" id="ARBA00022679"/>
    </source>
</evidence>
<dbReference type="Proteomes" id="UP000654075">
    <property type="component" value="Unassembled WGS sequence"/>
</dbReference>
<dbReference type="GO" id="GO:0032259">
    <property type="term" value="P:methylation"/>
    <property type="evidence" value="ECO:0007669"/>
    <property type="project" value="UniProtKB-KW"/>
</dbReference>
<dbReference type="SUPFAM" id="SSF75217">
    <property type="entry name" value="alpha/beta knot"/>
    <property type="match status" value="1"/>
</dbReference>
<protein>
    <recommendedName>
        <fullName evidence="3">tRNA/rRNA methyltransferase SpoU type domain-containing protein</fullName>
    </recommendedName>
</protein>
<keyword evidence="1" id="KW-0489">Methyltransferase</keyword>
<dbReference type="OrthoDB" id="241340at2759"/>
<dbReference type="InterPro" id="IPR029028">
    <property type="entry name" value="Alpha/beta_knot_MTases"/>
</dbReference>
<dbReference type="OMA" id="QFGTKHS"/>
<dbReference type="AlphaFoldDB" id="A0A813H9A9"/>
<sequence>SITPAPPDPAVLRVAGDAAAMVPIRRAPSASATVEELQREGYEVWAMETTSSAKMLDDVEVPLDRPLALVLGNENEGVSIDALKVCDHHVRIPMRGMKNSLNVAVAGSITIFDVVRRKAEHGRGPSGV</sequence>
<feature type="domain" description="tRNA/rRNA methyltransferase SpoU type" evidence="3">
    <location>
        <begin position="6"/>
        <end position="111"/>
    </location>
</feature>
<feature type="non-terminal residue" evidence="4">
    <location>
        <position position="128"/>
    </location>
</feature>
<evidence type="ECO:0000256" key="1">
    <source>
        <dbReference type="ARBA" id="ARBA00022603"/>
    </source>
</evidence>
<evidence type="ECO:0000259" key="3">
    <source>
        <dbReference type="Pfam" id="PF00588"/>
    </source>
</evidence>
<dbReference type="EMBL" id="CAJNNV010030946">
    <property type="protein sequence ID" value="CAE8634245.1"/>
    <property type="molecule type" value="Genomic_DNA"/>
</dbReference>
<dbReference type="PANTHER" id="PTHR46429">
    <property type="entry name" value="23S RRNA (GUANOSINE-2'-O-)-METHYLTRANSFERASE RLMB"/>
    <property type="match status" value="1"/>
</dbReference>
<dbReference type="GO" id="GO:0003723">
    <property type="term" value="F:RNA binding"/>
    <property type="evidence" value="ECO:0007669"/>
    <property type="project" value="InterPro"/>
</dbReference>
<keyword evidence="5" id="KW-1185">Reference proteome</keyword>
<evidence type="ECO:0000313" key="5">
    <source>
        <dbReference type="Proteomes" id="UP000654075"/>
    </source>
</evidence>
<dbReference type="GO" id="GO:0006396">
    <property type="term" value="P:RNA processing"/>
    <property type="evidence" value="ECO:0007669"/>
    <property type="project" value="InterPro"/>
</dbReference>
<proteinExistence type="predicted"/>
<dbReference type="PANTHER" id="PTHR46429:SF1">
    <property type="entry name" value="23S RRNA (GUANOSINE-2'-O-)-METHYLTRANSFERASE RLMB"/>
    <property type="match status" value="1"/>
</dbReference>
<organism evidence="4 5">
    <name type="scientific">Polarella glacialis</name>
    <name type="common">Dinoflagellate</name>
    <dbReference type="NCBI Taxonomy" id="89957"/>
    <lineage>
        <taxon>Eukaryota</taxon>
        <taxon>Sar</taxon>
        <taxon>Alveolata</taxon>
        <taxon>Dinophyceae</taxon>
        <taxon>Suessiales</taxon>
        <taxon>Suessiaceae</taxon>
        <taxon>Polarella</taxon>
    </lineage>
</organism>
<reference evidence="4" key="1">
    <citation type="submission" date="2021-02" db="EMBL/GenBank/DDBJ databases">
        <authorList>
            <person name="Dougan E. K."/>
            <person name="Rhodes N."/>
            <person name="Thang M."/>
            <person name="Chan C."/>
        </authorList>
    </citation>
    <scope>NUCLEOTIDE SEQUENCE</scope>
</reference>
<dbReference type="InterPro" id="IPR029026">
    <property type="entry name" value="tRNA_m1G_MTases_N"/>
</dbReference>
<dbReference type="InterPro" id="IPR001537">
    <property type="entry name" value="SpoU_MeTrfase"/>
</dbReference>
<dbReference type="GO" id="GO:0008173">
    <property type="term" value="F:RNA methyltransferase activity"/>
    <property type="evidence" value="ECO:0007669"/>
    <property type="project" value="InterPro"/>
</dbReference>
<name>A0A813H9A9_POLGL</name>
<accession>A0A813H9A9</accession>
<dbReference type="Gene3D" id="3.40.1280.10">
    <property type="match status" value="1"/>
</dbReference>
<comment type="caution">
    <text evidence="4">The sequence shown here is derived from an EMBL/GenBank/DDBJ whole genome shotgun (WGS) entry which is preliminary data.</text>
</comment>
<keyword evidence="2" id="KW-0808">Transferase</keyword>
<dbReference type="InterPro" id="IPR004441">
    <property type="entry name" value="rRNA_MeTrfase_TrmH"/>
</dbReference>
<evidence type="ECO:0000313" key="4">
    <source>
        <dbReference type="EMBL" id="CAE8634245.1"/>
    </source>
</evidence>
<dbReference type="GO" id="GO:0005829">
    <property type="term" value="C:cytosol"/>
    <property type="evidence" value="ECO:0007669"/>
    <property type="project" value="TreeGrafter"/>
</dbReference>